<feature type="repeat" description="TPR" evidence="3">
    <location>
        <begin position="217"/>
        <end position="250"/>
    </location>
</feature>
<proteinExistence type="predicted"/>
<organism evidence="4 5">
    <name type="scientific">Robiginitalea marina</name>
    <dbReference type="NCBI Taxonomy" id="2954105"/>
    <lineage>
        <taxon>Bacteria</taxon>
        <taxon>Pseudomonadati</taxon>
        <taxon>Bacteroidota</taxon>
        <taxon>Flavobacteriia</taxon>
        <taxon>Flavobacteriales</taxon>
        <taxon>Flavobacteriaceae</taxon>
        <taxon>Robiginitalea</taxon>
    </lineage>
</organism>
<dbReference type="InterPro" id="IPR019734">
    <property type="entry name" value="TPR_rpt"/>
</dbReference>
<dbReference type="PROSITE" id="PS50005">
    <property type="entry name" value="TPR"/>
    <property type="match status" value="1"/>
</dbReference>
<reference evidence="4 5" key="1">
    <citation type="submission" date="2022-06" db="EMBL/GenBank/DDBJ databases">
        <authorList>
            <person name="Xuan X."/>
        </authorList>
    </citation>
    <scope>NUCLEOTIDE SEQUENCE [LARGE SCALE GENOMIC DNA]</scope>
    <source>
        <strain evidence="4 5">2V75</strain>
    </source>
</reference>
<sequence length="588" mass="66401">MESLEENIQRAEAYLRSSRPDLAAPLYEKSLQQASSGPLWMHLNNTLARLKELQGDPGEARERFLQTLGGAPDDREPETEHQKGIALNNLGRLSLQADPKAALEYFEKAVNTYQDLADKDPRFNPHLAHSFMARGEAYFLRKKYWFSKKDYKAALALRSGSDHALDPDMRALAHYQLGANYTDEFNAYDARTQYRKALDLYRAGLAGDPGKYRPLVAACLNNLAVVHIQLEEYEKAASYYEETLETYRELARQKPGVFRPYLASTYANLGILYADPMKRFSDAYQANAQALEIYADLAARSPERYTHYLATAYHNAGIYTLETPSWPQAKPFLSKALATRRQLEEKQPGVFGADFCASALNLLEFYQRMIEERQELQYKAAGLELLEESGAFLESLQGHPAVENMKTDFAYFRKYFEAVDEETIRTLDLLRKIRQWDEEIDSTVDLAEKEAFQARILKELQAFQKDYPENGVLRRPLALAYNNMAWLRLAQGAPGEARVLLDQASTLGVVLPALDCNLAHCDLLEGHSARARETYLAVASLKNESNKAFGEIIRDDLGRLETYGVLPGTAREVLKAMGFPAEGISPAV</sequence>
<dbReference type="RefSeq" id="WP_252741929.1">
    <property type="nucleotide sequence ID" value="NZ_JAMXIB010000010.1"/>
</dbReference>
<evidence type="ECO:0000256" key="2">
    <source>
        <dbReference type="ARBA" id="ARBA00022803"/>
    </source>
</evidence>
<dbReference type="PANTHER" id="PTHR45641">
    <property type="entry name" value="TETRATRICOPEPTIDE REPEAT PROTEIN (AFU_ORTHOLOGUE AFUA_6G03870)"/>
    <property type="match status" value="1"/>
</dbReference>
<gene>
    <name evidence="4" type="ORF">NG653_11880</name>
</gene>
<dbReference type="Pfam" id="PF13424">
    <property type="entry name" value="TPR_12"/>
    <property type="match status" value="1"/>
</dbReference>
<protein>
    <submittedName>
        <fullName evidence="4">Tetratricopeptide repeat protein</fullName>
    </submittedName>
</protein>
<dbReference type="EMBL" id="JAMXIB010000010">
    <property type="protein sequence ID" value="MCO5725558.1"/>
    <property type="molecule type" value="Genomic_DNA"/>
</dbReference>
<evidence type="ECO:0000313" key="4">
    <source>
        <dbReference type="EMBL" id="MCO5725558.1"/>
    </source>
</evidence>
<dbReference type="Proteomes" id="UP001206312">
    <property type="component" value="Unassembled WGS sequence"/>
</dbReference>
<keyword evidence="5" id="KW-1185">Reference proteome</keyword>
<dbReference type="PANTHER" id="PTHR45641:SF19">
    <property type="entry name" value="NEPHROCYSTIN-3"/>
    <property type="match status" value="1"/>
</dbReference>
<comment type="caution">
    <text evidence="4">The sequence shown here is derived from an EMBL/GenBank/DDBJ whole genome shotgun (WGS) entry which is preliminary data.</text>
</comment>
<keyword evidence="2 3" id="KW-0802">TPR repeat</keyword>
<evidence type="ECO:0000256" key="1">
    <source>
        <dbReference type="ARBA" id="ARBA00022737"/>
    </source>
</evidence>
<evidence type="ECO:0000313" key="5">
    <source>
        <dbReference type="Proteomes" id="UP001206312"/>
    </source>
</evidence>
<dbReference type="SUPFAM" id="SSF48452">
    <property type="entry name" value="TPR-like"/>
    <property type="match status" value="3"/>
</dbReference>
<dbReference type="InterPro" id="IPR011990">
    <property type="entry name" value="TPR-like_helical_dom_sf"/>
</dbReference>
<dbReference type="SMART" id="SM00028">
    <property type="entry name" value="TPR"/>
    <property type="match status" value="7"/>
</dbReference>
<name>A0ABT1B1S2_9FLAO</name>
<accession>A0ABT1B1S2</accession>
<keyword evidence="1" id="KW-0677">Repeat</keyword>
<evidence type="ECO:0000256" key="3">
    <source>
        <dbReference type="PROSITE-ProRule" id="PRU00339"/>
    </source>
</evidence>
<dbReference type="Gene3D" id="1.25.40.10">
    <property type="entry name" value="Tetratricopeptide repeat domain"/>
    <property type="match status" value="2"/>
</dbReference>